<name>A0ABW1DPE5_9DEIO</name>
<evidence type="ECO:0000313" key="1">
    <source>
        <dbReference type="EMBL" id="MFC5850030.1"/>
    </source>
</evidence>
<dbReference type="RefSeq" id="WP_380051688.1">
    <property type="nucleotide sequence ID" value="NZ_JBHSOH010000035.1"/>
</dbReference>
<keyword evidence="2" id="KW-1185">Reference proteome</keyword>
<dbReference type="Proteomes" id="UP001595979">
    <property type="component" value="Unassembled WGS sequence"/>
</dbReference>
<reference evidence="2" key="1">
    <citation type="journal article" date="2019" name="Int. J. Syst. Evol. Microbiol.">
        <title>The Global Catalogue of Microorganisms (GCM) 10K type strain sequencing project: providing services to taxonomists for standard genome sequencing and annotation.</title>
        <authorList>
            <consortium name="The Broad Institute Genomics Platform"/>
            <consortium name="The Broad Institute Genome Sequencing Center for Infectious Disease"/>
            <person name="Wu L."/>
            <person name="Ma J."/>
        </authorList>
    </citation>
    <scope>NUCLEOTIDE SEQUENCE [LARGE SCALE GENOMIC DNA]</scope>
    <source>
        <strain evidence="2">CGMCC 1.15053</strain>
    </source>
</reference>
<organism evidence="1 2">
    <name type="scientific">Deinococcus petrolearius</name>
    <dbReference type="NCBI Taxonomy" id="1751295"/>
    <lineage>
        <taxon>Bacteria</taxon>
        <taxon>Thermotogati</taxon>
        <taxon>Deinococcota</taxon>
        <taxon>Deinococci</taxon>
        <taxon>Deinococcales</taxon>
        <taxon>Deinococcaceae</taxon>
        <taxon>Deinococcus</taxon>
    </lineage>
</organism>
<gene>
    <name evidence="1" type="ORF">ACFPQ6_17140</name>
</gene>
<dbReference type="EMBL" id="JBHSOH010000035">
    <property type="protein sequence ID" value="MFC5850030.1"/>
    <property type="molecule type" value="Genomic_DNA"/>
</dbReference>
<sequence length="85" mass="9940">MTHLRRALLASRRVYWLQALPLDTLDQQRHFPTAAQAQDALHLDSGEHALRRCHPDTMRRLARAHNHRITAWLARHPAPRRTLEA</sequence>
<protein>
    <submittedName>
        <fullName evidence="1">Uncharacterized protein</fullName>
    </submittedName>
</protein>
<proteinExistence type="predicted"/>
<accession>A0ABW1DPE5</accession>
<evidence type="ECO:0000313" key="2">
    <source>
        <dbReference type="Proteomes" id="UP001595979"/>
    </source>
</evidence>
<comment type="caution">
    <text evidence="1">The sequence shown here is derived from an EMBL/GenBank/DDBJ whole genome shotgun (WGS) entry which is preliminary data.</text>
</comment>